<feature type="compositionally biased region" description="Polar residues" evidence="1">
    <location>
        <begin position="92"/>
        <end position="108"/>
    </location>
</feature>
<keyword evidence="2" id="KW-1133">Transmembrane helix</keyword>
<protein>
    <submittedName>
        <fullName evidence="3">Uncharacterized protein</fullName>
    </submittedName>
</protein>
<feature type="region of interest" description="Disordered" evidence="1">
    <location>
        <begin position="92"/>
        <end position="168"/>
    </location>
</feature>
<evidence type="ECO:0000256" key="2">
    <source>
        <dbReference type="SAM" id="Phobius"/>
    </source>
</evidence>
<comment type="caution">
    <text evidence="3">The sequence shown here is derived from an EMBL/GenBank/DDBJ whole genome shotgun (WGS) entry which is preliminary data.</text>
</comment>
<feature type="transmembrane region" description="Helical" evidence="2">
    <location>
        <begin position="276"/>
        <end position="298"/>
    </location>
</feature>
<evidence type="ECO:0000313" key="3">
    <source>
        <dbReference type="EMBL" id="KAJ1526796.1"/>
    </source>
</evidence>
<feature type="compositionally biased region" description="Low complexity" evidence="1">
    <location>
        <begin position="144"/>
        <end position="155"/>
    </location>
</feature>
<keyword evidence="2" id="KW-0812">Transmembrane</keyword>
<sequence length="400" mass="42839">MPQLNERPQPQPRHRYESIPQRPPLQHPPPQQPPPPPLRPGKATPTRRCNSSAGGASPRRAAPVRSPSTASLVRRGAANGVSTPAARFAASNTPNAVLSSPATSPLRLQQQQQQQAVPFVSPSTSRRNLTPLMNSMSPQPLPRTPRQQQQQPPQQYNHRRTQSSASKTAIIAPNTYTGFDLSGRAYNDGSRPRCELEDDMAEMQASFLSQQQQALQACSPASYKSNKSSWTSLPGRGLGSRAPRGVLFGTGVVLIVSGVIANVLSFYMLSQKGRQYYLDFGVLSAFASLMLGIIGLRSRVGHLLPNRNYVTGYILVAVFSVLTAAGLLALLLLPPPPHLPRSARLHGHGAVASVDMTAGAVCGTAALTLLLAATGTLTSYCCRYPPPDNRVAHAAEGFTV</sequence>
<proteinExistence type="predicted"/>
<evidence type="ECO:0000313" key="4">
    <source>
        <dbReference type="Proteomes" id="UP001075354"/>
    </source>
</evidence>
<reference evidence="3" key="1">
    <citation type="submission" date="2022-12" db="EMBL/GenBank/DDBJ databases">
        <title>Chromosome-level genome assembly of the bean flower thrips Megalurothrips usitatus.</title>
        <authorList>
            <person name="Ma L."/>
            <person name="Liu Q."/>
            <person name="Li H."/>
            <person name="Cai W."/>
        </authorList>
    </citation>
    <scope>NUCLEOTIDE SEQUENCE</scope>
    <source>
        <strain evidence="3">Cailab_2022a</strain>
    </source>
</reference>
<keyword evidence="4" id="KW-1185">Reference proteome</keyword>
<feature type="compositionally biased region" description="Low complexity" evidence="1">
    <location>
        <begin position="51"/>
        <end position="71"/>
    </location>
</feature>
<evidence type="ECO:0000256" key="1">
    <source>
        <dbReference type="SAM" id="MobiDB-lite"/>
    </source>
</evidence>
<gene>
    <name evidence="3" type="ORF">ONE63_008367</name>
</gene>
<dbReference type="Proteomes" id="UP001075354">
    <property type="component" value="Chromosome 6"/>
</dbReference>
<feature type="compositionally biased region" description="Pro residues" evidence="1">
    <location>
        <begin position="21"/>
        <end position="39"/>
    </location>
</feature>
<keyword evidence="2" id="KW-0472">Membrane</keyword>
<accession>A0AAV7XKX0</accession>
<name>A0AAV7XKX0_9NEOP</name>
<feature type="transmembrane region" description="Helical" evidence="2">
    <location>
        <begin position="310"/>
        <end position="333"/>
    </location>
</feature>
<feature type="compositionally biased region" description="Polar residues" evidence="1">
    <location>
        <begin position="121"/>
        <end position="137"/>
    </location>
</feature>
<dbReference type="EMBL" id="JAPTSV010000006">
    <property type="protein sequence ID" value="KAJ1526796.1"/>
    <property type="molecule type" value="Genomic_DNA"/>
</dbReference>
<dbReference type="AlphaFoldDB" id="A0AAV7XKX0"/>
<feature type="region of interest" description="Disordered" evidence="1">
    <location>
        <begin position="1"/>
        <end position="78"/>
    </location>
</feature>
<organism evidence="3 4">
    <name type="scientific">Megalurothrips usitatus</name>
    <name type="common">bean blossom thrips</name>
    <dbReference type="NCBI Taxonomy" id="439358"/>
    <lineage>
        <taxon>Eukaryota</taxon>
        <taxon>Metazoa</taxon>
        <taxon>Ecdysozoa</taxon>
        <taxon>Arthropoda</taxon>
        <taxon>Hexapoda</taxon>
        <taxon>Insecta</taxon>
        <taxon>Pterygota</taxon>
        <taxon>Neoptera</taxon>
        <taxon>Paraneoptera</taxon>
        <taxon>Thysanoptera</taxon>
        <taxon>Terebrantia</taxon>
        <taxon>Thripoidea</taxon>
        <taxon>Thripidae</taxon>
        <taxon>Megalurothrips</taxon>
    </lineage>
</organism>
<feature type="transmembrane region" description="Helical" evidence="2">
    <location>
        <begin position="246"/>
        <end position="269"/>
    </location>
</feature>